<keyword evidence="4" id="KW-1185">Reference proteome</keyword>
<reference evidence="3" key="2">
    <citation type="submission" date="2020-05" db="UniProtKB">
        <authorList>
            <consortium name="EnsemblMetazoa"/>
        </authorList>
    </citation>
    <scope>IDENTIFICATION</scope>
</reference>
<organism evidence="2">
    <name type="scientific">Anopheles sinensis</name>
    <name type="common">Mosquito</name>
    <dbReference type="NCBI Taxonomy" id="74873"/>
    <lineage>
        <taxon>Eukaryota</taxon>
        <taxon>Metazoa</taxon>
        <taxon>Ecdysozoa</taxon>
        <taxon>Arthropoda</taxon>
        <taxon>Hexapoda</taxon>
        <taxon>Insecta</taxon>
        <taxon>Pterygota</taxon>
        <taxon>Neoptera</taxon>
        <taxon>Endopterygota</taxon>
        <taxon>Diptera</taxon>
        <taxon>Nematocera</taxon>
        <taxon>Culicoidea</taxon>
        <taxon>Culicidae</taxon>
        <taxon>Anophelinae</taxon>
        <taxon>Anopheles</taxon>
    </lineage>
</organism>
<evidence type="ECO:0000313" key="2">
    <source>
        <dbReference type="EMBL" id="KFB46500.1"/>
    </source>
</evidence>
<name>A0A084W8F6_ANOSI</name>
<accession>A0A084W8F6</accession>
<reference evidence="2 4" key="1">
    <citation type="journal article" date="2014" name="BMC Genomics">
        <title>Genome sequence of Anopheles sinensis provides insight into genetics basis of mosquito competence for malaria parasites.</title>
        <authorList>
            <person name="Zhou D."/>
            <person name="Zhang D."/>
            <person name="Ding G."/>
            <person name="Shi L."/>
            <person name="Hou Q."/>
            <person name="Ye Y."/>
            <person name="Xu Y."/>
            <person name="Zhou H."/>
            <person name="Xiong C."/>
            <person name="Li S."/>
            <person name="Yu J."/>
            <person name="Hong S."/>
            <person name="Yu X."/>
            <person name="Zou P."/>
            <person name="Chen C."/>
            <person name="Chang X."/>
            <person name="Wang W."/>
            <person name="Lv Y."/>
            <person name="Sun Y."/>
            <person name="Ma L."/>
            <person name="Shen B."/>
            <person name="Zhu C."/>
        </authorList>
    </citation>
    <scope>NUCLEOTIDE SEQUENCE [LARGE SCALE GENOMIC DNA]</scope>
</reference>
<feature type="chain" id="PRO_5001784439" evidence="1">
    <location>
        <begin position="31"/>
        <end position="68"/>
    </location>
</feature>
<evidence type="ECO:0000256" key="1">
    <source>
        <dbReference type="SAM" id="SignalP"/>
    </source>
</evidence>
<proteinExistence type="predicted"/>
<feature type="signal peptide" evidence="1">
    <location>
        <begin position="1"/>
        <end position="30"/>
    </location>
</feature>
<keyword evidence="1" id="KW-0732">Signal</keyword>
<evidence type="ECO:0000313" key="4">
    <source>
        <dbReference type="Proteomes" id="UP000030765"/>
    </source>
</evidence>
<dbReference type="EnsemblMetazoa" id="ASIC014490-RA">
    <property type="protein sequence ID" value="ASIC014490-PA"/>
    <property type="gene ID" value="ASIC014490"/>
</dbReference>
<dbReference type="VEuPathDB" id="VectorBase:ASIS010889"/>
<sequence>MAMATCRWRYRLTIVCGLLLFRSDQPLVYANQHPPTLAPASQQHNFVDGLNGATFGFEVNVLINFRIP</sequence>
<dbReference type="EMBL" id="ATLV01021422">
    <property type="status" value="NOT_ANNOTATED_CDS"/>
    <property type="molecule type" value="Genomic_DNA"/>
</dbReference>
<evidence type="ECO:0000313" key="3">
    <source>
        <dbReference type="EnsemblMetazoa" id="ASIC014490-PA"/>
    </source>
</evidence>
<protein>
    <submittedName>
        <fullName evidence="2 3">Uncharacterized protein</fullName>
    </submittedName>
</protein>
<dbReference type="VEuPathDB" id="VectorBase:ASIC014490"/>
<dbReference type="Proteomes" id="UP000030765">
    <property type="component" value="Unassembled WGS sequence"/>
</dbReference>
<dbReference type="EMBL" id="KE525318">
    <property type="protein sequence ID" value="KFB46500.1"/>
    <property type="molecule type" value="Genomic_DNA"/>
</dbReference>
<gene>
    <name evidence="2" type="ORF">ZHAS_00014490</name>
</gene>
<dbReference type="AlphaFoldDB" id="A0A084W8F6"/>